<name>A0ABN0C3R4_9ACTN</name>
<dbReference type="Proteomes" id="UP000003179">
    <property type="component" value="Unassembled WGS sequence"/>
</dbReference>
<evidence type="ECO:0000313" key="1">
    <source>
        <dbReference type="EMBL" id="EFS91818.1"/>
    </source>
</evidence>
<reference evidence="1" key="1">
    <citation type="submission" date="2010-08" db="EMBL/GenBank/DDBJ databases">
        <authorList>
            <person name="Weinstock G."/>
            <person name="Sodergren E."/>
            <person name="Clifton S."/>
            <person name="Fulton L."/>
            <person name="Fulton B."/>
            <person name="Courtney L."/>
            <person name="Fronick C."/>
            <person name="Harrison M."/>
            <person name="Strong C."/>
            <person name="Farmer C."/>
            <person name="Delahaunty K."/>
            <person name="Markovic C."/>
            <person name="Hall O."/>
            <person name="Minx P."/>
            <person name="Tomlinson C."/>
            <person name="Mitreva M."/>
            <person name="Hou S."/>
            <person name="Chen J."/>
            <person name="Wollam A."/>
            <person name="Pepin K.H."/>
            <person name="Johnson M."/>
            <person name="Bhonagiri V."/>
            <person name="Zhang X."/>
            <person name="Suruliraj S."/>
            <person name="Warren W."/>
            <person name="Chinwalla A."/>
            <person name="Mardis E.R."/>
            <person name="Wilson R.K."/>
        </authorList>
    </citation>
    <scope>NUCLEOTIDE SEQUENCE [LARGE SCALE GENOMIC DNA]</scope>
    <source>
        <strain evidence="1">HL044PA1</strain>
    </source>
</reference>
<protein>
    <submittedName>
        <fullName evidence="1">Uncharacterized protein</fullName>
    </submittedName>
</protein>
<keyword evidence="2" id="KW-1185">Reference proteome</keyword>
<accession>A0ABN0C3R4</accession>
<gene>
    <name evidence="1" type="ORF">HMPREF9607_01979</name>
</gene>
<dbReference type="EMBL" id="ADZU01000033">
    <property type="protein sequence ID" value="EFS91818.1"/>
    <property type="molecule type" value="Genomic_DNA"/>
</dbReference>
<evidence type="ECO:0000313" key="2">
    <source>
        <dbReference type="Proteomes" id="UP000003179"/>
    </source>
</evidence>
<proteinExistence type="predicted"/>
<organism evidence="1 2">
    <name type="scientific">Cutibacterium modestum HL044PA1</name>
    <dbReference type="NCBI Taxonomy" id="765109"/>
    <lineage>
        <taxon>Bacteria</taxon>
        <taxon>Bacillati</taxon>
        <taxon>Actinomycetota</taxon>
        <taxon>Actinomycetes</taxon>
        <taxon>Propionibacteriales</taxon>
        <taxon>Propionibacteriaceae</taxon>
        <taxon>Cutibacterium</taxon>
        <taxon>Cutibacterium modestum</taxon>
    </lineage>
</organism>
<sequence>MGELPSQASSTQANIWVAQWAIDARLDPAVEVLDMGASKATETGTSLS</sequence>
<comment type="caution">
    <text evidence="1">The sequence shown here is derived from an EMBL/GenBank/DDBJ whole genome shotgun (WGS) entry which is preliminary data.</text>
</comment>